<feature type="transmembrane region" description="Helical" evidence="1">
    <location>
        <begin position="103"/>
        <end position="129"/>
    </location>
</feature>
<dbReference type="EMBL" id="MWBQ01000118">
    <property type="protein sequence ID" value="OQA56445.1"/>
    <property type="molecule type" value="Genomic_DNA"/>
</dbReference>
<dbReference type="InterPro" id="IPR024529">
    <property type="entry name" value="ECF_trnsprt_substrate-spec"/>
</dbReference>
<dbReference type="AlphaFoldDB" id="A0A1V5SPN8"/>
<keyword evidence="1" id="KW-0472">Membrane</keyword>
<evidence type="ECO:0000256" key="1">
    <source>
        <dbReference type="SAM" id="Phobius"/>
    </source>
</evidence>
<keyword evidence="1" id="KW-0812">Transmembrane</keyword>
<reference evidence="2" key="1">
    <citation type="submission" date="2017-02" db="EMBL/GenBank/DDBJ databases">
        <title>Delving into the versatile metabolic prowess of the omnipresent phylum Bacteroidetes.</title>
        <authorList>
            <person name="Nobu M.K."/>
            <person name="Mei R."/>
            <person name="Narihiro T."/>
            <person name="Kuroda K."/>
            <person name="Liu W.-T."/>
        </authorList>
    </citation>
    <scope>NUCLEOTIDE SEQUENCE</scope>
    <source>
        <strain evidence="2">ADurb.Bin276</strain>
    </source>
</reference>
<organism evidence="2">
    <name type="scientific">Candidatus Atribacter allofermentans</name>
    <dbReference type="NCBI Taxonomy" id="1852833"/>
    <lineage>
        <taxon>Bacteria</taxon>
        <taxon>Pseudomonadati</taxon>
        <taxon>Atribacterota</taxon>
        <taxon>Atribacteria</taxon>
        <taxon>Atribacterales</taxon>
        <taxon>Atribacteraceae</taxon>
        <taxon>Atribacter</taxon>
    </lineage>
</organism>
<dbReference type="Pfam" id="PF12822">
    <property type="entry name" value="ECF_trnsprt"/>
    <property type="match status" value="1"/>
</dbReference>
<accession>A0A1V5SPN8</accession>
<name>A0A1V5SPN8_9BACT</name>
<feature type="transmembrane region" description="Helical" evidence="1">
    <location>
        <begin position="141"/>
        <end position="160"/>
    </location>
</feature>
<gene>
    <name evidence="2" type="ORF">BWY41_01508</name>
</gene>
<feature type="transmembrane region" description="Helical" evidence="1">
    <location>
        <begin position="71"/>
        <end position="97"/>
    </location>
</feature>
<keyword evidence="1" id="KW-1133">Transmembrane helix</keyword>
<dbReference type="Proteomes" id="UP000485569">
    <property type="component" value="Unassembled WGS sequence"/>
</dbReference>
<dbReference type="GO" id="GO:0022857">
    <property type="term" value="F:transmembrane transporter activity"/>
    <property type="evidence" value="ECO:0007669"/>
    <property type="project" value="InterPro"/>
</dbReference>
<evidence type="ECO:0000313" key="2">
    <source>
        <dbReference type="EMBL" id="OQA56445.1"/>
    </source>
</evidence>
<proteinExistence type="predicted"/>
<feature type="transmembrane region" description="Helical" evidence="1">
    <location>
        <begin position="41"/>
        <end position="64"/>
    </location>
</feature>
<protein>
    <submittedName>
        <fullName evidence="2">5TMR of 5TMR-LYT</fullName>
    </submittedName>
</protein>
<dbReference type="Gene3D" id="1.10.1760.20">
    <property type="match status" value="1"/>
</dbReference>
<feature type="transmembrane region" description="Helical" evidence="1">
    <location>
        <begin position="7"/>
        <end position="29"/>
    </location>
</feature>
<comment type="caution">
    <text evidence="2">The sequence shown here is derived from an EMBL/GenBank/DDBJ whole genome shotgun (WGS) entry which is preliminary data.</text>
</comment>
<sequence length="170" mass="17588">MKLQTKKIVLAGVLGAISIILSVTPIGLIPVPNLSGSATTMHIPAIVGGIIGGPLVGALVGLILAFSTMNLFFAMGVNLVACFVPRILIGVVAYYIWAGLKKGNIGIIASSLGATFVNTIGVLGLAVLFGNFTLQQIAPIIALNGTLELIFSAIIVLPLVKILQRQFPSK</sequence>